<sequence length="87" mass="9746">MKTLLLTGATGFLGGAVLEKLLTENQKVNYLLLVRAETEEQGLNRIFTNMEKFNIDKNILSKLTVENILLGDLSEPEYFLSDAALTR</sequence>
<dbReference type="AlphaFoldDB" id="A0A4U9TY26"/>
<dbReference type="SUPFAM" id="SSF51735">
    <property type="entry name" value="NAD(P)-binding Rossmann-fold domains"/>
    <property type="match status" value="1"/>
</dbReference>
<protein>
    <submittedName>
        <fullName evidence="2">Thioester reductase domain</fullName>
    </submittedName>
</protein>
<feature type="domain" description="Thioester reductase (TE)" evidence="1">
    <location>
        <begin position="6"/>
        <end position="84"/>
    </location>
</feature>
<dbReference type="InterPro" id="IPR013120">
    <property type="entry name" value="FAR_NAD-bd"/>
</dbReference>
<evidence type="ECO:0000259" key="1">
    <source>
        <dbReference type="Pfam" id="PF07993"/>
    </source>
</evidence>
<evidence type="ECO:0000313" key="2">
    <source>
        <dbReference type="EMBL" id="VTR24099.1"/>
    </source>
</evidence>
<organism evidence="2">
    <name type="scientific">Serratia fonticola</name>
    <dbReference type="NCBI Taxonomy" id="47917"/>
    <lineage>
        <taxon>Bacteria</taxon>
        <taxon>Pseudomonadati</taxon>
        <taxon>Pseudomonadota</taxon>
        <taxon>Gammaproteobacteria</taxon>
        <taxon>Enterobacterales</taxon>
        <taxon>Yersiniaceae</taxon>
        <taxon>Serratia</taxon>
    </lineage>
</organism>
<gene>
    <name evidence="2" type="ORF">NCTC12965_01917</name>
</gene>
<proteinExistence type="predicted"/>
<reference evidence="2" key="1">
    <citation type="submission" date="2019-05" db="EMBL/GenBank/DDBJ databases">
        <authorList>
            <consortium name="Pathogen Informatics"/>
        </authorList>
    </citation>
    <scope>NUCLEOTIDE SEQUENCE [LARGE SCALE GENOMIC DNA]</scope>
    <source>
        <strain evidence="2">NCTC12965</strain>
    </source>
</reference>
<dbReference type="Pfam" id="PF07993">
    <property type="entry name" value="NAD_binding_4"/>
    <property type="match status" value="1"/>
</dbReference>
<dbReference type="Gene3D" id="3.40.50.720">
    <property type="entry name" value="NAD(P)-binding Rossmann-like Domain"/>
    <property type="match status" value="1"/>
</dbReference>
<dbReference type="EMBL" id="CABEEZ010000034">
    <property type="protein sequence ID" value="VTR24099.1"/>
    <property type="molecule type" value="Genomic_DNA"/>
</dbReference>
<name>A0A4U9TY26_SERFO</name>
<dbReference type="InterPro" id="IPR036291">
    <property type="entry name" value="NAD(P)-bd_dom_sf"/>
</dbReference>
<accession>A0A4U9TY26</accession>